<reference evidence="4" key="1">
    <citation type="submission" date="2020-07" db="EMBL/GenBank/DDBJ databases">
        <title>Huge and variable diversity of episymbiotic CPR bacteria and DPANN archaea in groundwater ecosystems.</title>
        <authorList>
            <person name="He C.Y."/>
            <person name="Keren R."/>
            <person name="Whittaker M."/>
            <person name="Farag I.F."/>
            <person name="Doudna J."/>
            <person name="Cate J.H.D."/>
            <person name="Banfield J.F."/>
        </authorList>
    </citation>
    <scope>NUCLEOTIDE SEQUENCE</scope>
    <source>
        <strain evidence="4">NC_groundwater_1586_Pr3_B-0.1um_66_15</strain>
    </source>
</reference>
<feature type="domain" description="LiaF transmembrane" evidence="3">
    <location>
        <begin position="46"/>
        <end position="141"/>
    </location>
</feature>
<feature type="compositionally biased region" description="Basic and acidic residues" evidence="1">
    <location>
        <begin position="11"/>
        <end position="25"/>
    </location>
</feature>
<protein>
    <recommendedName>
        <fullName evidence="3">LiaF transmembrane domain-containing protein</fullName>
    </recommendedName>
</protein>
<feature type="transmembrane region" description="Helical" evidence="2">
    <location>
        <begin position="125"/>
        <end position="144"/>
    </location>
</feature>
<accession>A0A933L7F9</accession>
<proteinExistence type="predicted"/>
<organism evidence="4 5">
    <name type="scientific">Devosia nanyangense</name>
    <dbReference type="NCBI Taxonomy" id="1228055"/>
    <lineage>
        <taxon>Bacteria</taxon>
        <taxon>Pseudomonadati</taxon>
        <taxon>Pseudomonadota</taxon>
        <taxon>Alphaproteobacteria</taxon>
        <taxon>Hyphomicrobiales</taxon>
        <taxon>Devosiaceae</taxon>
        <taxon>Devosia</taxon>
    </lineage>
</organism>
<keyword evidence="2" id="KW-1133">Transmembrane helix</keyword>
<evidence type="ECO:0000256" key="2">
    <source>
        <dbReference type="SAM" id="Phobius"/>
    </source>
</evidence>
<dbReference type="EMBL" id="JACRAF010000061">
    <property type="protein sequence ID" value="MBI4923771.1"/>
    <property type="molecule type" value="Genomic_DNA"/>
</dbReference>
<evidence type="ECO:0000256" key="1">
    <source>
        <dbReference type="SAM" id="MobiDB-lite"/>
    </source>
</evidence>
<name>A0A933L7F9_9HYPH</name>
<gene>
    <name evidence="4" type="ORF">HY834_18695</name>
</gene>
<dbReference type="AlphaFoldDB" id="A0A933L7F9"/>
<comment type="caution">
    <text evidence="4">The sequence shown here is derived from an EMBL/GenBank/DDBJ whole genome shotgun (WGS) entry which is preliminary data.</text>
</comment>
<dbReference type="Pfam" id="PF22570">
    <property type="entry name" value="LiaF-TM"/>
    <property type="match status" value="1"/>
</dbReference>
<feature type="transmembrane region" description="Helical" evidence="2">
    <location>
        <begin position="35"/>
        <end position="58"/>
    </location>
</feature>
<feature type="transmembrane region" description="Helical" evidence="2">
    <location>
        <begin position="101"/>
        <end position="119"/>
    </location>
</feature>
<feature type="compositionally biased region" description="Polar residues" evidence="1">
    <location>
        <begin position="1"/>
        <end position="10"/>
    </location>
</feature>
<evidence type="ECO:0000259" key="3">
    <source>
        <dbReference type="Pfam" id="PF22570"/>
    </source>
</evidence>
<dbReference type="InterPro" id="IPR054331">
    <property type="entry name" value="LiaF_TM"/>
</dbReference>
<dbReference type="Proteomes" id="UP000782610">
    <property type="component" value="Unassembled WGS sequence"/>
</dbReference>
<keyword evidence="2" id="KW-0812">Transmembrane</keyword>
<feature type="transmembrane region" description="Helical" evidence="2">
    <location>
        <begin position="70"/>
        <end position="89"/>
    </location>
</feature>
<feature type="region of interest" description="Disordered" evidence="1">
    <location>
        <begin position="1"/>
        <end position="25"/>
    </location>
</feature>
<evidence type="ECO:0000313" key="5">
    <source>
        <dbReference type="Proteomes" id="UP000782610"/>
    </source>
</evidence>
<evidence type="ECO:0000313" key="4">
    <source>
        <dbReference type="EMBL" id="MBI4923771.1"/>
    </source>
</evidence>
<keyword evidence="2" id="KW-0472">Membrane</keyword>
<sequence length="146" mass="15937">MSDPNNSADSKPSDSKPTGDWRDQRRAERHARRGAMLDHWGGIPIGGLIILVVGVIFLADNFGFHLPERWWALFVLIPAAGALVSAVRFYRQDGNLSTRVAGAATGGVLMLAIALALFLGLNWGMFWPVILIIVGAGIITRGYWPR</sequence>